<feature type="transmembrane region" description="Helical" evidence="6">
    <location>
        <begin position="149"/>
        <end position="169"/>
    </location>
</feature>
<comment type="subcellular location">
    <subcellularLocation>
        <location evidence="1">Cell membrane</location>
        <topology evidence="1">Multi-pass membrane protein</topology>
    </subcellularLocation>
</comment>
<evidence type="ECO:0000259" key="7">
    <source>
        <dbReference type="Pfam" id="PF00892"/>
    </source>
</evidence>
<evidence type="ECO:0000256" key="2">
    <source>
        <dbReference type="ARBA" id="ARBA00022475"/>
    </source>
</evidence>
<dbReference type="SUPFAM" id="SSF103481">
    <property type="entry name" value="Multidrug resistance efflux transporter EmrE"/>
    <property type="match status" value="2"/>
</dbReference>
<dbReference type="GO" id="GO:0005886">
    <property type="term" value="C:plasma membrane"/>
    <property type="evidence" value="ECO:0007669"/>
    <property type="project" value="UniProtKB-SubCell"/>
</dbReference>
<comment type="caution">
    <text evidence="8">The sequence shown here is derived from an EMBL/GenBank/DDBJ whole genome shotgun (WGS) entry which is preliminary data.</text>
</comment>
<keyword evidence="5 6" id="KW-0472">Membrane</keyword>
<feature type="transmembrane region" description="Helical" evidence="6">
    <location>
        <begin position="215"/>
        <end position="235"/>
    </location>
</feature>
<sequence>MNNKIKSILAVALFATYPTLSKFVLERNSPAVVSFLTEILTGALLLFSFGFLPEIKKFLHLRERKALWILISMGLLAGTIGPVAMQMGFAHSSVLNGVLLISLQSPFVIILSHFFLKEKIRTNHIVGIVAIMIGLIAYNTNLFSVTPHFSVYDGYFLLAAVAYSVANIIYKKKISHVPHELALLVRNLFGGLIIFGAITLFSVESSVRVSFDAQSLIAIGLIVLIPILAAQSLWYSALEKIKSTEAAFFDALYPMFAVSIAFFARGESMTSEQIVGGAIMMFGILFSQIHWHGHPTAWHEIRLQHFKQH</sequence>
<evidence type="ECO:0000256" key="5">
    <source>
        <dbReference type="ARBA" id="ARBA00023136"/>
    </source>
</evidence>
<feature type="transmembrane region" description="Helical" evidence="6">
    <location>
        <begin position="125"/>
        <end position="143"/>
    </location>
</feature>
<keyword evidence="2" id="KW-1003">Cell membrane</keyword>
<feature type="transmembrane region" description="Helical" evidence="6">
    <location>
        <begin position="31"/>
        <end position="55"/>
    </location>
</feature>
<gene>
    <name evidence="8" type="ORF">A2983_04040</name>
</gene>
<protein>
    <recommendedName>
        <fullName evidence="7">EamA domain-containing protein</fullName>
    </recommendedName>
</protein>
<name>A0A1F6N304_9BACT</name>
<keyword evidence="4 6" id="KW-1133">Transmembrane helix</keyword>
<dbReference type="EMBL" id="MFQH01000014">
    <property type="protein sequence ID" value="OGH78297.1"/>
    <property type="molecule type" value="Genomic_DNA"/>
</dbReference>
<proteinExistence type="predicted"/>
<feature type="domain" description="EamA" evidence="7">
    <location>
        <begin position="8"/>
        <end position="137"/>
    </location>
</feature>
<evidence type="ECO:0000256" key="3">
    <source>
        <dbReference type="ARBA" id="ARBA00022692"/>
    </source>
</evidence>
<feature type="transmembrane region" description="Helical" evidence="6">
    <location>
        <begin position="95"/>
        <end position="116"/>
    </location>
</feature>
<feature type="domain" description="EamA" evidence="7">
    <location>
        <begin position="155"/>
        <end position="286"/>
    </location>
</feature>
<feature type="transmembrane region" description="Helical" evidence="6">
    <location>
        <begin position="67"/>
        <end position="89"/>
    </location>
</feature>
<dbReference type="InterPro" id="IPR050638">
    <property type="entry name" value="AA-Vitamin_Transporters"/>
</dbReference>
<feature type="transmembrane region" description="Helical" evidence="6">
    <location>
        <begin position="270"/>
        <end position="289"/>
    </location>
</feature>
<dbReference type="Proteomes" id="UP000177040">
    <property type="component" value="Unassembled WGS sequence"/>
</dbReference>
<reference evidence="8 9" key="1">
    <citation type="journal article" date="2016" name="Nat. Commun.">
        <title>Thousands of microbial genomes shed light on interconnected biogeochemical processes in an aquifer system.</title>
        <authorList>
            <person name="Anantharaman K."/>
            <person name="Brown C.T."/>
            <person name="Hug L.A."/>
            <person name="Sharon I."/>
            <person name="Castelle C.J."/>
            <person name="Probst A.J."/>
            <person name="Thomas B.C."/>
            <person name="Singh A."/>
            <person name="Wilkins M.J."/>
            <person name="Karaoz U."/>
            <person name="Brodie E.L."/>
            <person name="Williams K.H."/>
            <person name="Hubbard S.S."/>
            <person name="Banfield J.F."/>
        </authorList>
    </citation>
    <scope>NUCLEOTIDE SEQUENCE [LARGE SCALE GENOMIC DNA]</scope>
</reference>
<evidence type="ECO:0000313" key="8">
    <source>
        <dbReference type="EMBL" id="OGH78297.1"/>
    </source>
</evidence>
<dbReference type="Pfam" id="PF00892">
    <property type="entry name" value="EamA"/>
    <property type="match status" value="2"/>
</dbReference>
<evidence type="ECO:0000256" key="1">
    <source>
        <dbReference type="ARBA" id="ARBA00004651"/>
    </source>
</evidence>
<evidence type="ECO:0000256" key="6">
    <source>
        <dbReference type="SAM" id="Phobius"/>
    </source>
</evidence>
<dbReference type="PANTHER" id="PTHR32322:SF18">
    <property type="entry name" value="S-ADENOSYLMETHIONINE_S-ADENOSYLHOMOCYSTEINE TRANSPORTER"/>
    <property type="match status" value="1"/>
</dbReference>
<evidence type="ECO:0000313" key="9">
    <source>
        <dbReference type="Proteomes" id="UP000177040"/>
    </source>
</evidence>
<dbReference type="PANTHER" id="PTHR32322">
    <property type="entry name" value="INNER MEMBRANE TRANSPORTER"/>
    <property type="match status" value="1"/>
</dbReference>
<organism evidence="8 9">
    <name type="scientific">Candidatus Magasanikbacteria bacterium RIFCSPLOWO2_01_FULL_40_15</name>
    <dbReference type="NCBI Taxonomy" id="1798686"/>
    <lineage>
        <taxon>Bacteria</taxon>
        <taxon>Candidatus Magasanikiibacteriota</taxon>
    </lineage>
</organism>
<dbReference type="InterPro" id="IPR000620">
    <property type="entry name" value="EamA_dom"/>
</dbReference>
<feature type="transmembrane region" description="Helical" evidence="6">
    <location>
        <begin position="181"/>
        <end position="203"/>
    </location>
</feature>
<accession>A0A1F6N304</accession>
<keyword evidence="3 6" id="KW-0812">Transmembrane</keyword>
<feature type="transmembrane region" description="Helical" evidence="6">
    <location>
        <begin position="247"/>
        <end position="264"/>
    </location>
</feature>
<dbReference type="InterPro" id="IPR037185">
    <property type="entry name" value="EmrE-like"/>
</dbReference>
<dbReference type="AlphaFoldDB" id="A0A1F6N304"/>
<evidence type="ECO:0000256" key="4">
    <source>
        <dbReference type="ARBA" id="ARBA00022989"/>
    </source>
</evidence>